<dbReference type="FunFam" id="3.40.50.20:FF:000010">
    <property type="entry name" value="Propionyl-CoA carboxylase subunit alpha"/>
    <property type="match status" value="1"/>
</dbReference>
<evidence type="ECO:0000256" key="1">
    <source>
        <dbReference type="ARBA" id="ARBA00001953"/>
    </source>
</evidence>
<dbReference type="Pfam" id="PF00289">
    <property type="entry name" value="Biotin_carb_N"/>
    <property type="match status" value="1"/>
</dbReference>
<feature type="domain" description="Lipoyl-binding" evidence="10">
    <location>
        <begin position="502"/>
        <end position="578"/>
    </location>
</feature>
<dbReference type="SUPFAM" id="SSF51230">
    <property type="entry name" value="Single hybrid motif"/>
    <property type="match status" value="1"/>
</dbReference>
<evidence type="ECO:0000256" key="6">
    <source>
        <dbReference type="ARBA" id="ARBA00022840"/>
    </source>
</evidence>
<dbReference type="PROSITE" id="PS00188">
    <property type="entry name" value="BIOTIN"/>
    <property type="match status" value="1"/>
</dbReference>
<dbReference type="GO" id="GO:0005524">
    <property type="term" value="F:ATP binding"/>
    <property type="evidence" value="ECO:0007669"/>
    <property type="project" value="UniProtKB-UniRule"/>
</dbReference>
<dbReference type="PROSITE" id="PS50968">
    <property type="entry name" value="BIOTINYL_LIPOYL"/>
    <property type="match status" value="1"/>
</dbReference>
<dbReference type="InterPro" id="IPR005481">
    <property type="entry name" value="BC-like_N"/>
</dbReference>
<evidence type="ECO:0000256" key="7">
    <source>
        <dbReference type="ARBA" id="ARBA00023267"/>
    </source>
</evidence>
<comment type="cofactor">
    <cofactor evidence="1">
        <name>biotin</name>
        <dbReference type="ChEBI" id="CHEBI:57586"/>
    </cofactor>
</comment>
<evidence type="ECO:0000256" key="2">
    <source>
        <dbReference type="ARBA" id="ARBA00003761"/>
    </source>
</evidence>
<keyword evidence="6 9" id="KW-0067">ATP-binding</keyword>
<evidence type="ECO:0000259" key="12">
    <source>
        <dbReference type="PROSITE" id="PS50979"/>
    </source>
</evidence>
<dbReference type="FunFam" id="3.30.1490.20:FF:000018">
    <property type="entry name" value="Biotin carboxylase"/>
    <property type="match status" value="1"/>
</dbReference>
<dbReference type="InterPro" id="IPR011053">
    <property type="entry name" value="Single_hybrid_motif"/>
</dbReference>
<evidence type="ECO:0000256" key="8">
    <source>
        <dbReference type="ARBA" id="ARBA00048600"/>
    </source>
</evidence>
<dbReference type="SUPFAM" id="SSF51246">
    <property type="entry name" value="Rudiment single hybrid motif"/>
    <property type="match status" value="1"/>
</dbReference>
<dbReference type="Gene3D" id="3.30.1490.20">
    <property type="entry name" value="ATP-grasp fold, A domain"/>
    <property type="match status" value="1"/>
</dbReference>
<dbReference type="PROSITE" id="PS50975">
    <property type="entry name" value="ATP_GRASP"/>
    <property type="match status" value="1"/>
</dbReference>
<dbReference type="InterPro" id="IPR051602">
    <property type="entry name" value="ACC_Biotin_Carboxylase"/>
</dbReference>
<dbReference type="SUPFAM" id="SSF56059">
    <property type="entry name" value="Glutathione synthetase ATP-binding domain-like"/>
    <property type="match status" value="1"/>
</dbReference>
<evidence type="ECO:0000256" key="9">
    <source>
        <dbReference type="PROSITE-ProRule" id="PRU00409"/>
    </source>
</evidence>
<dbReference type="InterPro" id="IPR001882">
    <property type="entry name" value="Biotin_BS"/>
</dbReference>
<dbReference type="CDD" id="cd06850">
    <property type="entry name" value="biotinyl_domain"/>
    <property type="match status" value="1"/>
</dbReference>
<dbReference type="GO" id="GO:0004075">
    <property type="term" value="F:biotin carboxylase activity"/>
    <property type="evidence" value="ECO:0007669"/>
    <property type="project" value="UniProtKB-EC"/>
</dbReference>
<dbReference type="InterPro" id="IPR005482">
    <property type="entry name" value="Biotin_COase_C"/>
</dbReference>
<dbReference type="PANTHER" id="PTHR48095:SF2">
    <property type="entry name" value="BIOTIN CARBOXYLASE, CHLOROPLASTIC"/>
    <property type="match status" value="1"/>
</dbReference>
<dbReference type="InterPro" id="IPR011054">
    <property type="entry name" value="Rudment_hybrid_motif"/>
</dbReference>
<dbReference type="Gene3D" id="2.40.50.100">
    <property type="match status" value="1"/>
</dbReference>
<keyword evidence="5 9" id="KW-0547">Nucleotide-binding</keyword>
<dbReference type="EMBL" id="VAFL01000009">
    <property type="protein sequence ID" value="TKW66043.1"/>
    <property type="molecule type" value="Genomic_DNA"/>
</dbReference>
<dbReference type="PANTHER" id="PTHR48095">
    <property type="entry name" value="PYRUVATE CARBOXYLASE SUBUNIT A"/>
    <property type="match status" value="1"/>
</dbReference>
<dbReference type="Gene3D" id="3.30.470.20">
    <property type="entry name" value="ATP-grasp fold, B domain"/>
    <property type="match status" value="1"/>
</dbReference>
<evidence type="ECO:0000313" key="13">
    <source>
        <dbReference type="EMBL" id="TKW66043.1"/>
    </source>
</evidence>
<dbReference type="Gene3D" id="3.40.50.20">
    <property type="match status" value="1"/>
</dbReference>
<evidence type="ECO:0000259" key="10">
    <source>
        <dbReference type="PROSITE" id="PS50968"/>
    </source>
</evidence>
<accession>A0A533I4M4</accession>
<dbReference type="InterPro" id="IPR016185">
    <property type="entry name" value="PreATP-grasp_dom_sf"/>
</dbReference>
<dbReference type="Proteomes" id="UP000315344">
    <property type="component" value="Unassembled WGS sequence"/>
</dbReference>
<feature type="domain" description="Biotin carboxylation" evidence="12">
    <location>
        <begin position="1"/>
        <end position="443"/>
    </location>
</feature>
<evidence type="ECO:0000256" key="3">
    <source>
        <dbReference type="ARBA" id="ARBA00013263"/>
    </source>
</evidence>
<reference evidence="13 14" key="1">
    <citation type="journal article" date="2017" name="Nat. Commun.">
        <title>In situ click chemistry generation of cyclooxygenase-2 inhibitors.</title>
        <authorList>
            <person name="Bhardwaj A."/>
            <person name="Kaur J."/>
            <person name="Wuest M."/>
            <person name="Wuest F."/>
        </authorList>
    </citation>
    <scope>NUCLEOTIDE SEQUENCE [LARGE SCALE GENOMIC DNA]</scope>
    <source>
        <strain evidence="13">S2_012_000_R3_94</strain>
    </source>
</reference>
<sequence length="578" mass="61007">MKKILIANRGEIALRVIRACHDHGLASVAVYADQDADALYLRTADEAYSLPGTTPAETYLNIGAILDIAHRSGADAIHPGYGFLSESATFAQAVLDAGLTWIGPDPGAIARLGDKIAAREIARKVGAPLVPGTDGPVRDAGEIRAFVDQHGLPVAIKASAGGGGRGMRVVRHGDEIDELFAAAASEAKAAFGNGDCYVERFLDRPRHIEAQVLADQHGNVVVIGLRDCSLQRRNQKLVEEAPAPFLPADVAEMITKAARDICAEAGYTGAGTVEFLLGADGMVSFLEVNTRLQVEHPVTEAVTGIDLVIEQFRIAEGDRLRIGKMPEPIGHAIEFRINAEDPGRGFMPTPGRITRFSAPSGPGIRLDSGVETGSTVVGAFDSLMAKLIVTGPTRQVALARARRALAEFRIDGVASVLPFARAVLDAPDFNGSAPFAIHTRWIETDFAEDLDAALRVTQVEDSVLRLPVEIDGKRRDLGLSASALSRLAAAIGGTVTPVAQGRQADAAPAAGGIHASVAGVLNRWLVEDGVTVAKDQPVAVLEAMKMEITLCAERDGVIRQRATPGTELAEGALLADIE</sequence>
<dbReference type="GO" id="GO:0046872">
    <property type="term" value="F:metal ion binding"/>
    <property type="evidence" value="ECO:0007669"/>
    <property type="project" value="InterPro"/>
</dbReference>
<gene>
    <name evidence="13" type="ORF">DI616_12820</name>
</gene>
<evidence type="ECO:0000313" key="14">
    <source>
        <dbReference type="Proteomes" id="UP000315344"/>
    </source>
</evidence>
<dbReference type="EC" id="6.3.4.14" evidence="3"/>
<dbReference type="Pfam" id="PF00364">
    <property type="entry name" value="Biotin_lipoyl"/>
    <property type="match status" value="1"/>
</dbReference>
<evidence type="ECO:0000259" key="11">
    <source>
        <dbReference type="PROSITE" id="PS50975"/>
    </source>
</evidence>
<dbReference type="InterPro" id="IPR011764">
    <property type="entry name" value="Biotin_carboxylation_dom"/>
</dbReference>
<dbReference type="SUPFAM" id="SSF52440">
    <property type="entry name" value="PreATP-grasp domain"/>
    <property type="match status" value="1"/>
</dbReference>
<dbReference type="InterPro" id="IPR011761">
    <property type="entry name" value="ATP-grasp"/>
</dbReference>
<proteinExistence type="predicted"/>
<comment type="catalytic activity">
    <reaction evidence="8">
        <text>N(6)-biotinyl-L-lysyl-[protein] + hydrogencarbonate + ATP = N(6)-carboxybiotinyl-L-lysyl-[protein] + ADP + phosphate + H(+)</text>
        <dbReference type="Rhea" id="RHEA:13501"/>
        <dbReference type="Rhea" id="RHEA-COMP:10505"/>
        <dbReference type="Rhea" id="RHEA-COMP:10506"/>
        <dbReference type="ChEBI" id="CHEBI:15378"/>
        <dbReference type="ChEBI" id="CHEBI:17544"/>
        <dbReference type="ChEBI" id="CHEBI:30616"/>
        <dbReference type="ChEBI" id="CHEBI:43474"/>
        <dbReference type="ChEBI" id="CHEBI:83144"/>
        <dbReference type="ChEBI" id="CHEBI:83145"/>
        <dbReference type="ChEBI" id="CHEBI:456216"/>
        <dbReference type="EC" id="6.3.4.14"/>
    </reaction>
</comment>
<evidence type="ECO:0000256" key="5">
    <source>
        <dbReference type="ARBA" id="ARBA00022741"/>
    </source>
</evidence>
<name>A0A533I4M4_PARDE</name>
<keyword evidence="4" id="KW-0436">Ligase</keyword>
<organism evidence="13 14">
    <name type="scientific">Paracoccus denitrificans</name>
    <dbReference type="NCBI Taxonomy" id="266"/>
    <lineage>
        <taxon>Bacteria</taxon>
        <taxon>Pseudomonadati</taxon>
        <taxon>Pseudomonadota</taxon>
        <taxon>Alphaproteobacteria</taxon>
        <taxon>Rhodobacterales</taxon>
        <taxon>Paracoccaceae</taxon>
        <taxon>Paracoccus</taxon>
    </lineage>
</organism>
<dbReference type="PROSITE" id="PS00867">
    <property type="entry name" value="CPSASE_2"/>
    <property type="match status" value="1"/>
</dbReference>
<evidence type="ECO:0000256" key="4">
    <source>
        <dbReference type="ARBA" id="ARBA00022598"/>
    </source>
</evidence>
<dbReference type="Pfam" id="PF02786">
    <property type="entry name" value="CPSase_L_D2"/>
    <property type="match status" value="1"/>
</dbReference>
<comment type="function">
    <text evidence="2">This protein is a component of the acetyl coenzyme A carboxylase complex; first, biotin carboxylase catalyzes the carboxylation of the carrier protein and then the transcarboxylase transfers the carboxyl group to form malonyl-CoA.</text>
</comment>
<protein>
    <recommendedName>
        <fullName evidence="3">biotin carboxylase</fullName>
        <ecNumber evidence="3">6.3.4.14</ecNumber>
    </recommendedName>
</protein>
<comment type="caution">
    <text evidence="13">The sequence shown here is derived from an EMBL/GenBank/DDBJ whole genome shotgun (WGS) entry which is preliminary data.</text>
</comment>
<dbReference type="PROSITE" id="PS50979">
    <property type="entry name" value="BC"/>
    <property type="match status" value="1"/>
</dbReference>
<dbReference type="Pfam" id="PF02785">
    <property type="entry name" value="Biotin_carb_C"/>
    <property type="match status" value="1"/>
</dbReference>
<dbReference type="AlphaFoldDB" id="A0A533I4M4"/>
<dbReference type="InterPro" id="IPR005479">
    <property type="entry name" value="CPAse_ATP-bd"/>
</dbReference>
<feature type="domain" description="ATP-grasp" evidence="11">
    <location>
        <begin position="119"/>
        <end position="316"/>
    </location>
</feature>
<keyword evidence="7" id="KW-0092">Biotin</keyword>
<dbReference type="SMART" id="SM00878">
    <property type="entry name" value="Biotin_carb_C"/>
    <property type="match status" value="1"/>
</dbReference>
<dbReference type="InterPro" id="IPR000089">
    <property type="entry name" value="Biotin_lipoyl"/>
</dbReference>
<dbReference type="InterPro" id="IPR013815">
    <property type="entry name" value="ATP_grasp_subdomain_1"/>
</dbReference>